<keyword evidence="1" id="KW-1133">Transmembrane helix</keyword>
<dbReference type="Proteomes" id="UP000606776">
    <property type="component" value="Unassembled WGS sequence"/>
</dbReference>
<dbReference type="EMBL" id="JADEWB010000074">
    <property type="protein sequence ID" value="MBE9237052.1"/>
    <property type="molecule type" value="Genomic_DNA"/>
</dbReference>
<name>A0ABR9VEY3_9CYAN</name>
<comment type="caution">
    <text evidence="2">The sequence shown here is derived from an EMBL/GenBank/DDBJ whole genome shotgun (WGS) entry which is preliminary data.</text>
</comment>
<keyword evidence="1" id="KW-0472">Membrane</keyword>
<gene>
    <name evidence="2" type="ORF">IQ227_13710</name>
</gene>
<accession>A0ABR9VEY3</accession>
<evidence type="ECO:0000313" key="3">
    <source>
        <dbReference type="Proteomes" id="UP000606776"/>
    </source>
</evidence>
<keyword evidence="1" id="KW-0812">Transmembrane</keyword>
<feature type="transmembrane region" description="Helical" evidence="1">
    <location>
        <begin position="43"/>
        <end position="64"/>
    </location>
</feature>
<keyword evidence="3" id="KW-1185">Reference proteome</keyword>
<organism evidence="2 3">
    <name type="scientific">Sphaerospermopsis aphanizomenoides LEGE 00250</name>
    <dbReference type="NCBI Taxonomy" id="2777972"/>
    <lineage>
        <taxon>Bacteria</taxon>
        <taxon>Bacillati</taxon>
        <taxon>Cyanobacteriota</taxon>
        <taxon>Cyanophyceae</taxon>
        <taxon>Nostocales</taxon>
        <taxon>Aphanizomenonaceae</taxon>
        <taxon>Sphaerospermopsis</taxon>
        <taxon>Sphaerospermopsis aphanizomenoides</taxon>
    </lineage>
</organism>
<evidence type="ECO:0000256" key="1">
    <source>
        <dbReference type="SAM" id="Phobius"/>
    </source>
</evidence>
<dbReference type="RefSeq" id="WP_193943066.1">
    <property type="nucleotide sequence ID" value="NZ_JADEWB010000074.1"/>
</dbReference>
<sequence>MDFTNYVIRIAAMALSKKMSKRNERKPSHYTPTPIEKNVPSTLADIVSLVVCVVCVGVIYIAIFTVFQGANVLLCFALPFVILCFFMVIGNFINSIKKKKSK</sequence>
<protein>
    <submittedName>
        <fullName evidence="2">Uncharacterized protein</fullName>
    </submittedName>
</protein>
<evidence type="ECO:0000313" key="2">
    <source>
        <dbReference type="EMBL" id="MBE9237052.1"/>
    </source>
</evidence>
<feature type="transmembrane region" description="Helical" evidence="1">
    <location>
        <begin position="70"/>
        <end position="93"/>
    </location>
</feature>
<proteinExistence type="predicted"/>
<reference evidence="2 3" key="1">
    <citation type="submission" date="2020-10" db="EMBL/GenBank/DDBJ databases">
        <authorList>
            <person name="Castelo-Branco R."/>
            <person name="Eusebio N."/>
            <person name="Adriana R."/>
            <person name="Vieira A."/>
            <person name="Brugerolle De Fraissinette N."/>
            <person name="Rezende De Castro R."/>
            <person name="Schneider M.P."/>
            <person name="Vasconcelos V."/>
            <person name="Leao P.N."/>
        </authorList>
    </citation>
    <scope>NUCLEOTIDE SEQUENCE [LARGE SCALE GENOMIC DNA]</scope>
    <source>
        <strain evidence="2 3">LEGE 00250</strain>
    </source>
</reference>